<accession>A0AB39ZKE1</accession>
<dbReference type="InterPro" id="IPR013087">
    <property type="entry name" value="Znf_C2H2_type"/>
</dbReference>
<feature type="domain" description="C2H2-type" evidence="3">
    <location>
        <begin position="216"/>
        <end position="248"/>
    </location>
</feature>
<dbReference type="GO" id="GO:0008270">
    <property type="term" value="F:zinc ion binding"/>
    <property type="evidence" value="ECO:0007669"/>
    <property type="project" value="UniProtKB-KW"/>
</dbReference>
<feature type="compositionally biased region" description="Acidic residues" evidence="2">
    <location>
        <begin position="146"/>
        <end position="161"/>
    </location>
</feature>
<feature type="compositionally biased region" description="Low complexity" evidence="2">
    <location>
        <begin position="194"/>
        <end position="203"/>
    </location>
</feature>
<sequence>MMRSLFSNRYNNKRRDFYERYEAARELHPSLPPYERPAEPAELQVFNPDTTRRRYPSHRQLAKLTREQLDNDTWLSSSRLSIVVRRGIEGRNHKVLMPRYNPEKATHEFSHNGRARRGRPPTAATVAKFASDFAVQVGGIRPPAPADDDSSSSSSEEEELKVEESPKESEDTDSEGPESKAAVTRTRSMRKSKNSNSNSSQTVNQNINQNVNQNTFICPIESCKQNFILRHTLYKHQRVAGHHSWSHKCAKCGQVFRTAGFKRMHAPRACERNVLKLRISKPNEVKQLGQRTMPE</sequence>
<dbReference type="AlphaFoldDB" id="A0AB39ZKE1"/>
<organism evidence="4 5">
    <name type="scientific">Drosophila suzukii</name>
    <name type="common">Spotted-wing drosophila fruit fly</name>
    <dbReference type="NCBI Taxonomy" id="28584"/>
    <lineage>
        <taxon>Eukaryota</taxon>
        <taxon>Metazoa</taxon>
        <taxon>Ecdysozoa</taxon>
        <taxon>Arthropoda</taxon>
        <taxon>Hexapoda</taxon>
        <taxon>Insecta</taxon>
        <taxon>Pterygota</taxon>
        <taxon>Neoptera</taxon>
        <taxon>Endopterygota</taxon>
        <taxon>Diptera</taxon>
        <taxon>Brachycera</taxon>
        <taxon>Muscomorpha</taxon>
        <taxon>Ephydroidea</taxon>
        <taxon>Drosophilidae</taxon>
        <taxon>Drosophila</taxon>
        <taxon>Sophophora</taxon>
    </lineage>
</organism>
<evidence type="ECO:0000313" key="4">
    <source>
        <dbReference type="Proteomes" id="UP001652628"/>
    </source>
</evidence>
<keyword evidence="4" id="KW-1185">Reference proteome</keyword>
<evidence type="ECO:0000256" key="2">
    <source>
        <dbReference type="SAM" id="MobiDB-lite"/>
    </source>
</evidence>
<evidence type="ECO:0000256" key="1">
    <source>
        <dbReference type="PROSITE-ProRule" id="PRU00042"/>
    </source>
</evidence>
<dbReference type="Proteomes" id="UP001652628">
    <property type="component" value="Chromosome X"/>
</dbReference>
<protein>
    <submittedName>
        <fullName evidence="5">Uncharacterized protein isoform X1</fullName>
    </submittedName>
</protein>
<dbReference type="RefSeq" id="XP_016937357.3">
    <property type="nucleotide sequence ID" value="XM_017081868.4"/>
</dbReference>
<keyword evidence="1" id="KW-0479">Metal-binding</keyword>
<gene>
    <name evidence="5" type="primary">LOC108015433</name>
</gene>
<name>A0AB39ZKE1_DROSZ</name>
<evidence type="ECO:0000313" key="5">
    <source>
        <dbReference type="RefSeq" id="XP_016937357.3"/>
    </source>
</evidence>
<dbReference type="PROSITE" id="PS50157">
    <property type="entry name" value="ZINC_FINGER_C2H2_2"/>
    <property type="match status" value="1"/>
</dbReference>
<keyword evidence="1" id="KW-0863">Zinc-finger</keyword>
<proteinExistence type="predicted"/>
<evidence type="ECO:0000259" key="3">
    <source>
        <dbReference type="PROSITE" id="PS50157"/>
    </source>
</evidence>
<dbReference type="GeneID" id="108015433"/>
<dbReference type="PROSITE" id="PS00028">
    <property type="entry name" value="ZINC_FINGER_C2H2_1"/>
    <property type="match status" value="1"/>
</dbReference>
<feature type="region of interest" description="Disordered" evidence="2">
    <location>
        <begin position="138"/>
        <end position="203"/>
    </location>
</feature>
<keyword evidence="1" id="KW-0862">Zinc</keyword>
<reference evidence="5" key="1">
    <citation type="submission" date="2025-08" db="UniProtKB">
        <authorList>
            <consortium name="RefSeq"/>
        </authorList>
    </citation>
    <scope>IDENTIFICATION</scope>
</reference>